<evidence type="ECO:0000256" key="2">
    <source>
        <dbReference type="SAM" id="SignalP"/>
    </source>
</evidence>
<evidence type="ECO:0000313" key="3">
    <source>
        <dbReference type="EMBL" id="CAD9425016.1"/>
    </source>
</evidence>
<name>A0A7S2G1F8_9STRA</name>
<organism evidence="3">
    <name type="scientific">Octactis speculum</name>
    <dbReference type="NCBI Taxonomy" id="3111310"/>
    <lineage>
        <taxon>Eukaryota</taxon>
        <taxon>Sar</taxon>
        <taxon>Stramenopiles</taxon>
        <taxon>Ochrophyta</taxon>
        <taxon>Dictyochophyceae</taxon>
        <taxon>Dictyochales</taxon>
        <taxon>Dictyochaceae</taxon>
        <taxon>Octactis</taxon>
    </lineage>
</organism>
<keyword evidence="1" id="KW-0472">Membrane</keyword>
<keyword evidence="2" id="KW-0732">Signal</keyword>
<sequence>MVKLSVFTFFAAIAFALAGSNEPIADNELGLTAKDCASQYCNSKDGLELWLTLEQMCMMDPNPYLVEMAQQNEAVTWSPSVVGSICAVMGVVGIMVGFASGNKYTSASRGNYLPVA</sequence>
<feature type="chain" id="PRO_5030950480" evidence="2">
    <location>
        <begin position="19"/>
        <end position="116"/>
    </location>
</feature>
<dbReference type="AlphaFoldDB" id="A0A7S2G1F8"/>
<keyword evidence="1" id="KW-0812">Transmembrane</keyword>
<proteinExistence type="predicted"/>
<dbReference type="EMBL" id="HBGS01028698">
    <property type="protein sequence ID" value="CAD9425016.1"/>
    <property type="molecule type" value="Transcribed_RNA"/>
</dbReference>
<gene>
    <name evidence="3" type="ORF">DSPE1174_LOCUS14573</name>
</gene>
<evidence type="ECO:0000256" key="1">
    <source>
        <dbReference type="SAM" id="Phobius"/>
    </source>
</evidence>
<feature type="transmembrane region" description="Helical" evidence="1">
    <location>
        <begin position="77"/>
        <end position="99"/>
    </location>
</feature>
<keyword evidence="1" id="KW-1133">Transmembrane helix</keyword>
<accession>A0A7S2G1F8</accession>
<reference evidence="3" key="1">
    <citation type="submission" date="2021-01" db="EMBL/GenBank/DDBJ databases">
        <authorList>
            <person name="Corre E."/>
            <person name="Pelletier E."/>
            <person name="Niang G."/>
            <person name="Scheremetjew M."/>
            <person name="Finn R."/>
            <person name="Kale V."/>
            <person name="Holt S."/>
            <person name="Cochrane G."/>
            <person name="Meng A."/>
            <person name="Brown T."/>
            <person name="Cohen L."/>
        </authorList>
    </citation>
    <scope>NUCLEOTIDE SEQUENCE</scope>
    <source>
        <strain evidence="3">CCMP1381</strain>
    </source>
</reference>
<feature type="signal peptide" evidence="2">
    <location>
        <begin position="1"/>
        <end position="18"/>
    </location>
</feature>
<protein>
    <submittedName>
        <fullName evidence="3">Uncharacterized protein</fullName>
    </submittedName>
</protein>